<organism evidence="8">
    <name type="scientific">bioreactor metagenome</name>
    <dbReference type="NCBI Taxonomy" id="1076179"/>
    <lineage>
        <taxon>unclassified sequences</taxon>
        <taxon>metagenomes</taxon>
        <taxon>ecological metagenomes</taxon>
    </lineage>
</organism>
<dbReference type="GO" id="GO:0016757">
    <property type="term" value="F:glycosyltransferase activity"/>
    <property type="evidence" value="ECO:0007669"/>
    <property type="project" value="UniProtKB-KW"/>
</dbReference>
<keyword evidence="4 7" id="KW-0812">Transmembrane</keyword>
<proteinExistence type="predicted"/>
<dbReference type="PANTHER" id="PTHR48090">
    <property type="entry name" value="UNDECAPRENYL-PHOSPHATE 4-DEOXY-4-FORMAMIDO-L-ARABINOSE TRANSFERASE-RELATED"/>
    <property type="match status" value="1"/>
</dbReference>
<keyword evidence="6 7" id="KW-0472">Membrane</keyword>
<evidence type="ECO:0000256" key="1">
    <source>
        <dbReference type="ARBA" id="ARBA00004141"/>
    </source>
</evidence>
<dbReference type="EMBL" id="VSSQ01096316">
    <property type="protein sequence ID" value="MPN40114.1"/>
    <property type="molecule type" value="Genomic_DNA"/>
</dbReference>
<feature type="transmembrane region" description="Helical" evidence="7">
    <location>
        <begin position="63"/>
        <end position="84"/>
    </location>
</feature>
<gene>
    <name evidence="8" type="ORF">SDC9_187649</name>
</gene>
<evidence type="ECO:0000256" key="5">
    <source>
        <dbReference type="ARBA" id="ARBA00022989"/>
    </source>
</evidence>
<dbReference type="EC" id="2.4.-.-" evidence="8"/>
<dbReference type="AlphaFoldDB" id="A0A645HVC0"/>
<keyword evidence="2 8" id="KW-0328">Glycosyltransferase</keyword>
<reference evidence="8" key="1">
    <citation type="submission" date="2019-08" db="EMBL/GenBank/DDBJ databases">
        <authorList>
            <person name="Kucharzyk K."/>
            <person name="Murdoch R.W."/>
            <person name="Higgins S."/>
            <person name="Loffler F."/>
        </authorList>
    </citation>
    <scope>NUCLEOTIDE SEQUENCE</scope>
</reference>
<evidence type="ECO:0000256" key="2">
    <source>
        <dbReference type="ARBA" id="ARBA00022676"/>
    </source>
</evidence>
<keyword evidence="5 7" id="KW-1133">Transmembrane helix</keyword>
<dbReference type="PANTHER" id="PTHR48090:SF1">
    <property type="entry name" value="PROPHAGE BACTOPRENOL GLUCOSYL TRANSFERASE HOMOLOG"/>
    <property type="match status" value="1"/>
</dbReference>
<keyword evidence="3 8" id="KW-0808">Transferase</keyword>
<name>A0A645HVC0_9ZZZZ</name>
<evidence type="ECO:0000313" key="8">
    <source>
        <dbReference type="EMBL" id="MPN40114.1"/>
    </source>
</evidence>
<protein>
    <submittedName>
        <fullName evidence="8">Putative glycosyltransferase</fullName>
        <ecNumber evidence="8">2.4.-.-</ecNumber>
    </submittedName>
</protein>
<dbReference type="InterPro" id="IPR050256">
    <property type="entry name" value="Glycosyltransferase_2"/>
</dbReference>
<evidence type="ECO:0000256" key="3">
    <source>
        <dbReference type="ARBA" id="ARBA00022679"/>
    </source>
</evidence>
<accession>A0A645HVC0</accession>
<sequence>MREHNRFLRGMSAWMGFHAVPIEYERQERFAGQTKYTLKKMLRLASDGITGFSDKPLTLPMTFGILLMLLSGLGLIALIVLAIVSGVAPWLWAVCGVVFVQGMSLFFMGLQGMYLGRMYDELKGRPLYIVSEKHNLD</sequence>
<feature type="transmembrane region" description="Helical" evidence="7">
    <location>
        <begin position="90"/>
        <end position="115"/>
    </location>
</feature>
<dbReference type="GO" id="GO:0005886">
    <property type="term" value="C:plasma membrane"/>
    <property type="evidence" value="ECO:0007669"/>
    <property type="project" value="TreeGrafter"/>
</dbReference>
<comment type="subcellular location">
    <subcellularLocation>
        <location evidence="1">Membrane</location>
        <topology evidence="1">Multi-pass membrane protein</topology>
    </subcellularLocation>
</comment>
<comment type="caution">
    <text evidence="8">The sequence shown here is derived from an EMBL/GenBank/DDBJ whole genome shotgun (WGS) entry which is preliminary data.</text>
</comment>
<evidence type="ECO:0000256" key="6">
    <source>
        <dbReference type="ARBA" id="ARBA00023136"/>
    </source>
</evidence>
<evidence type="ECO:0000256" key="4">
    <source>
        <dbReference type="ARBA" id="ARBA00022692"/>
    </source>
</evidence>
<evidence type="ECO:0000256" key="7">
    <source>
        <dbReference type="SAM" id="Phobius"/>
    </source>
</evidence>